<dbReference type="InterPro" id="IPR051331">
    <property type="entry name" value="Chorismate_mutase-related"/>
</dbReference>
<organism evidence="4 5">
    <name type="scientific">OM182 bacterium BACL3 MAG-120507-bin80</name>
    <dbReference type="NCBI Taxonomy" id="1655577"/>
    <lineage>
        <taxon>Bacteria</taxon>
        <taxon>Pseudomonadati</taxon>
        <taxon>Pseudomonadota</taxon>
        <taxon>Gammaproteobacteria</taxon>
        <taxon>OMG group</taxon>
        <taxon>OM182 clade</taxon>
    </lineage>
</organism>
<evidence type="ECO:0000313" key="5">
    <source>
        <dbReference type="Proteomes" id="UP000051934"/>
    </source>
</evidence>
<evidence type="ECO:0000256" key="1">
    <source>
        <dbReference type="ARBA" id="ARBA00012404"/>
    </source>
</evidence>
<dbReference type="Gene3D" id="1.20.59.10">
    <property type="entry name" value="Chorismate mutase"/>
    <property type="match status" value="1"/>
</dbReference>
<dbReference type="InterPro" id="IPR002701">
    <property type="entry name" value="CM_II_prokaryot"/>
</dbReference>
<protein>
    <recommendedName>
        <fullName evidence="1">chorismate mutase</fullName>
        <ecNumber evidence="1">5.4.99.5</ecNumber>
    </recommendedName>
</protein>
<accession>A0A0R2SEY5</accession>
<reference evidence="4 5" key="1">
    <citation type="submission" date="2015-10" db="EMBL/GenBank/DDBJ databases">
        <title>Metagenome-Assembled Genomes uncover a global brackish microbiome.</title>
        <authorList>
            <person name="Hugerth L.W."/>
            <person name="Larsson J."/>
            <person name="Alneberg J."/>
            <person name="Lindh M.V."/>
            <person name="Legrand C."/>
            <person name="Pinhassi J."/>
            <person name="Andersson A.F."/>
        </authorList>
    </citation>
    <scope>NUCLEOTIDE SEQUENCE [LARGE SCALE GENOMIC DNA]</scope>
    <source>
        <strain evidence="4">BACL4 MAG-120507-bin80</strain>
    </source>
</reference>
<dbReference type="GO" id="GO:0046417">
    <property type="term" value="P:chorismate metabolic process"/>
    <property type="evidence" value="ECO:0007669"/>
    <property type="project" value="InterPro"/>
</dbReference>
<dbReference type="EC" id="5.4.99.5" evidence="1"/>
<feature type="domain" description="Chorismate mutase" evidence="3">
    <location>
        <begin position="4"/>
        <end position="95"/>
    </location>
</feature>
<evidence type="ECO:0000259" key="3">
    <source>
        <dbReference type="PROSITE" id="PS51168"/>
    </source>
</evidence>
<evidence type="ECO:0000313" key="4">
    <source>
        <dbReference type="EMBL" id="KRO73318.1"/>
    </source>
</evidence>
<keyword evidence="2" id="KW-0413">Isomerase</keyword>
<dbReference type="SMART" id="SM00830">
    <property type="entry name" value="CM_2"/>
    <property type="match status" value="1"/>
</dbReference>
<dbReference type="Pfam" id="PF01817">
    <property type="entry name" value="CM_2"/>
    <property type="match status" value="1"/>
</dbReference>
<dbReference type="SUPFAM" id="SSF48600">
    <property type="entry name" value="Chorismate mutase II"/>
    <property type="match status" value="1"/>
</dbReference>
<dbReference type="PANTHER" id="PTHR38041">
    <property type="entry name" value="CHORISMATE MUTASE"/>
    <property type="match status" value="1"/>
</dbReference>
<dbReference type="InterPro" id="IPR036263">
    <property type="entry name" value="Chorismate_II_sf"/>
</dbReference>
<dbReference type="InterPro" id="IPR036979">
    <property type="entry name" value="CM_dom_sf"/>
</dbReference>
<dbReference type="GO" id="GO:0004106">
    <property type="term" value="F:chorismate mutase activity"/>
    <property type="evidence" value="ECO:0007669"/>
    <property type="project" value="UniProtKB-EC"/>
</dbReference>
<proteinExistence type="predicted"/>
<dbReference type="EMBL" id="LIBB01000010">
    <property type="protein sequence ID" value="KRO73318.1"/>
    <property type="molecule type" value="Genomic_DNA"/>
</dbReference>
<comment type="caution">
    <text evidence="4">The sequence shown here is derived from an EMBL/GenBank/DDBJ whole genome shotgun (WGS) entry which is preliminary data.</text>
</comment>
<dbReference type="Proteomes" id="UP000051934">
    <property type="component" value="Unassembled WGS sequence"/>
</dbReference>
<dbReference type="AlphaFoldDB" id="A0A0R2SEY5"/>
<dbReference type="PANTHER" id="PTHR38041:SF1">
    <property type="entry name" value="CHORISMATE MUTASE"/>
    <property type="match status" value="1"/>
</dbReference>
<name>A0A0R2SEY5_9GAMM</name>
<dbReference type="GO" id="GO:0009697">
    <property type="term" value="P:salicylic acid biosynthetic process"/>
    <property type="evidence" value="ECO:0007669"/>
    <property type="project" value="TreeGrafter"/>
</dbReference>
<sequence>MGSASVPAELLTLRDSIDEIDAELLQALAKRFILTGRVGELKASMDLEPFDGVREAEKLERLRTMAAELGLSASLIDDLFSRIMREAVLNHKQLKEARG</sequence>
<evidence type="ECO:0000256" key="2">
    <source>
        <dbReference type="ARBA" id="ARBA00023235"/>
    </source>
</evidence>
<gene>
    <name evidence="4" type="ORF">ABR69_04465</name>
</gene>
<dbReference type="PROSITE" id="PS51168">
    <property type="entry name" value="CHORISMATE_MUT_2"/>
    <property type="match status" value="1"/>
</dbReference>